<proteinExistence type="inferred from homology"/>
<organism evidence="3 4">
    <name type="scientific">Dielma fastidiosa</name>
    <dbReference type="NCBI Taxonomy" id="1034346"/>
    <lineage>
        <taxon>Bacteria</taxon>
        <taxon>Bacillati</taxon>
        <taxon>Bacillota</taxon>
        <taxon>Erysipelotrichia</taxon>
        <taxon>Erysipelotrichales</taxon>
        <taxon>Erysipelotrichaceae</taxon>
        <taxon>Dielma</taxon>
    </lineage>
</organism>
<reference evidence="3" key="1">
    <citation type="submission" date="2022-03" db="EMBL/GenBank/DDBJ databases">
        <title>First case of bacteraemia caused by Dielma fastidiosa in a patient hospitalised with diverticulitis.</title>
        <authorList>
            <person name="Forman-Ankjaer B."/>
            <person name="Hvid-Jensen F."/>
            <person name="Kobel C.M."/>
            <person name="Greve T."/>
        </authorList>
    </citation>
    <scope>NUCLEOTIDE SEQUENCE</scope>
    <source>
        <strain evidence="3">AUH_DF_2021</strain>
    </source>
</reference>
<sequence length="248" mass="27498">MELIDILTAAVNQGASDIFCVAGSQIRLKISEQMVIYSDELLKASDCSELVKTVYQLADRNLNLLFEKQEDDFSFSLSNLARFRINAYLQRGSQALVIRVIRYNLPDYREIGIPERVMELTQLHKGLVLITGTAGSGKSTTLACMIDAINAQRSGHIITLEDPIEYLHHHKKSLVSQREIGVDTGNYASALAAAMRQAPDVILLGEMRDYETIKNAMTAAETGHLIFSTLHTFGAVNAIDRIIDVFPP</sequence>
<evidence type="ECO:0000313" key="4">
    <source>
        <dbReference type="Proteomes" id="UP001276902"/>
    </source>
</evidence>
<gene>
    <name evidence="3" type="primary">tadA</name>
    <name evidence="3" type="ORF">MQE39_15820</name>
</gene>
<dbReference type="AlphaFoldDB" id="A0AB35USF9"/>
<dbReference type="EMBL" id="JALDAW010000023">
    <property type="protein sequence ID" value="MDY5169589.1"/>
    <property type="molecule type" value="Genomic_DNA"/>
</dbReference>
<dbReference type="PANTHER" id="PTHR30486">
    <property type="entry name" value="TWITCHING MOTILITY PROTEIN PILT"/>
    <property type="match status" value="1"/>
</dbReference>
<dbReference type="Gene3D" id="3.30.450.90">
    <property type="match status" value="1"/>
</dbReference>
<feature type="domain" description="Bacterial type II secretion system protein E" evidence="2">
    <location>
        <begin position="195"/>
        <end position="209"/>
    </location>
</feature>
<comment type="similarity">
    <text evidence="1">Belongs to the GSP E family.</text>
</comment>
<evidence type="ECO:0000256" key="1">
    <source>
        <dbReference type="ARBA" id="ARBA00006611"/>
    </source>
</evidence>
<dbReference type="Gene3D" id="3.40.50.300">
    <property type="entry name" value="P-loop containing nucleotide triphosphate hydrolases"/>
    <property type="match status" value="1"/>
</dbReference>
<evidence type="ECO:0000259" key="2">
    <source>
        <dbReference type="PROSITE" id="PS00662"/>
    </source>
</evidence>
<evidence type="ECO:0000313" key="3">
    <source>
        <dbReference type="EMBL" id="MDY5169589.1"/>
    </source>
</evidence>
<dbReference type="InterPro" id="IPR001482">
    <property type="entry name" value="T2SS/T4SS_dom"/>
</dbReference>
<dbReference type="RefSeq" id="WP_320884804.1">
    <property type="nucleotide sequence ID" value="NZ_JALDAW010000023.1"/>
</dbReference>
<dbReference type="InterPro" id="IPR050921">
    <property type="entry name" value="T4SS_GSP_E_ATPase"/>
</dbReference>
<accession>A0AB35USF9</accession>
<dbReference type="Proteomes" id="UP001276902">
    <property type="component" value="Unassembled WGS sequence"/>
</dbReference>
<name>A0AB35USF9_9FIRM</name>
<comment type="caution">
    <text evidence="3">The sequence shown here is derived from an EMBL/GenBank/DDBJ whole genome shotgun (WGS) entry which is preliminary data.</text>
</comment>
<dbReference type="SUPFAM" id="SSF52540">
    <property type="entry name" value="P-loop containing nucleoside triphosphate hydrolases"/>
    <property type="match status" value="1"/>
</dbReference>
<dbReference type="InterPro" id="IPR027417">
    <property type="entry name" value="P-loop_NTPase"/>
</dbReference>
<dbReference type="Pfam" id="PF00437">
    <property type="entry name" value="T2SSE"/>
    <property type="match status" value="1"/>
</dbReference>
<dbReference type="GO" id="GO:0016887">
    <property type="term" value="F:ATP hydrolysis activity"/>
    <property type="evidence" value="ECO:0007669"/>
    <property type="project" value="InterPro"/>
</dbReference>
<protein>
    <submittedName>
        <fullName evidence="3">Flp pilus assembly complex ATPase component TadA</fullName>
    </submittedName>
</protein>
<dbReference type="PROSITE" id="PS00662">
    <property type="entry name" value="T2SP_E"/>
    <property type="match status" value="1"/>
</dbReference>